<dbReference type="InterPro" id="IPR045361">
    <property type="entry name" value="CIS_tube_prot_N"/>
</dbReference>
<dbReference type="PROSITE" id="PS51782">
    <property type="entry name" value="LYSM"/>
    <property type="match status" value="1"/>
</dbReference>
<dbReference type="Pfam" id="PF01476">
    <property type="entry name" value="LysM"/>
    <property type="match status" value="1"/>
</dbReference>
<dbReference type="SUPFAM" id="SSF54106">
    <property type="entry name" value="LysM domain"/>
    <property type="match status" value="1"/>
</dbReference>
<keyword evidence="3" id="KW-1185">Reference proteome</keyword>
<sequence>MAELEKAFLEIEGSNDKVPCLYNPETVTVGRRNNWVSNPMPGQGVPTLRYAGANSGWLKVDLVFDTTNDGTAVTTHTGKIVDLMDIDPSLPGADEATSNVRPPTVTFHWGDLHSFKAVIEGLRLSFTYFSSAGVPLRANMELELRQYEKSQAFGAQNPTSGTPKPHRVHRVQPGETLDRISARYYGDSTRWRLLASANGLEDPLAVRPGTMLTVPRLEGS</sequence>
<dbReference type="CDD" id="cd00118">
    <property type="entry name" value="LysM"/>
    <property type="match status" value="1"/>
</dbReference>
<dbReference type="InterPro" id="IPR036779">
    <property type="entry name" value="LysM_dom_sf"/>
</dbReference>
<feature type="domain" description="LysM" evidence="1">
    <location>
        <begin position="167"/>
        <end position="214"/>
    </location>
</feature>
<comment type="caution">
    <text evidence="2">The sequence shown here is derived from an EMBL/GenBank/DDBJ whole genome shotgun (WGS) entry which is preliminary data.</text>
</comment>
<dbReference type="Pfam" id="PF19266">
    <property type="entry name" value="CIS_tube"/>
    <property type="match status" value="1"/>
</dbReference>
<protein>
    <submittedName>
        <fullName evidence="2">LysM peptidoglycan-binding domain-containing protein</fullName>
    </submittedName>
</protein>
<evidence type="ECO:0000313" key="3">
    <source>
        <dbReference type="Proteomes" id="UP001499974"/>
    </source>
</evidence>
<dbReference type="InterPro" id="IPR018392">
    <property type="entry name" value="LysM"/>
</dbReference>
<organism evidence="2 3">
    <name type="scientific">Nocardioides conyzicola</name>
    <dbReference type="NCBI Taxonomy" id="1651781"/>
    <lineage>
        <taxon>Bacteria</taxon>
        <taxon>Bacillati</taxon>
        <taxon>Actinomycetota</taxon>
        <taxon>Actinomycetes</taxon>
        <taxon>Propionibacteriales</taxon>
        <taxon>Nocardioidaceae</taxon>
        <taxon>Nocardioides</taxon>
    </lineage>
</organism>
<evidence type="ECO:0000259" key="1">
    <source>
        <dbReference type="PROSITE" id="PS51782"/>
    </source>
</evidence>
<dbReference type="Gene3D" id="3.10.350.10">
    <property type="entry name" value="LysM domain"/>
    <property type="match status" value="1"/>
</dbReference>
<accession>A0ABP8XPK3</accession>
<dbReference type="EMBL" id="BAABKM010000002">
    <property type="protein sequence ID" value="GAA4711763.1"/>
    <property type="molecule type" value="Genomic_DNA"/>
</dbReference>
<dbReference type="RefSeq" id="WP_345522544.1">
    <property type="nucleotide sequence ID" value="NZ_BAABKM010000002.1"/>
</dbReference>
<gene>
    <name evidence="2" type="ORF">GCM10023349_33450</name>
</gene>
<name>A0ABP8XPK3_9ACTN</name>
<dbReference type="SMART" id="SM00257">
    <property type="entry name" value="LysM"/>
    <property type="match status" value="1"/>
</dbReference>
<evidence type="ECO:0000313" key="2">
    <source>
        <dbReference type="EMBL" id="GAA4711763.1"/>
    </source>
</evidence>
<proteinExistence type="predicted"/>
<dbReference type="Proteomes" id="UP001499974">
    <property type="component" value="Unassembled WGS sequence"/>
</dbReference>
<reference evidence="3" key="1">
    <citation type="journal article" date="2019" name="Int. J. Syst. Evol. Microbiol.">
        <title>The Global Catalogue of Microorganisms (GCM) 10K type strain sequencing project: providing services to taxonomists for standard genome sequencing and annotation.</title>
        <authorList>
            <consortium name="The Broad Institute Genomics Platform"/>
            <consortium name="The Broad Institute Genome Sequencing Center for Infectious Disease"/>
            <person name="Wu L."/>
            <person name="Ma J."/>
        </authorList>
    </citation>
    <scope>NUCLEOTIDE SEQUENCE [LARGE SCALE GENOMIC DNA]</scope>
    <source>
        <strain evidence="3">JCM 18531</strain>
    </source>
</reference>